<dbReference type="PANTHER" id="PTHR46072:SF8">
    <property type="entry name" value="AMIDASE DOMAIN-CONTAINING PROTEIN"/>
    <property type="match status" value="1"/>
</dbReference>
<dbReference type="SUPFAM" id="SSF75304">
    <property type="entry name" value="Amidase signature (AS) enzymes"/>
    <property type="match status" value="1"/>
</dbReference>
<evidence type="ECO:0000313" key="4">
    <source>
        <dbReference type="EMBL" id="CAG5156440.1"/>
    </source>
</evidence>
<accession>A0A8J2I4V7</accession>
<protein>
    <recommendedName>
        <fullName evidence="3">Amidase domain-containing protein</fullName>
    </recommendedName>
</protein>
<reference evidence="4" key="1">
    <citation type="submission" date="2021-05" db="EMBL/GenBank/DDBJ databases">
        <authorList>
            <person name="Stam R."/>
        </authorList>
    </citation>
    <scope>NUCLEOTIDE SEQUENCE</scope>
    <source>
        <strain evidence="4">CS162</strain>
    </source>
</reference>
<keyword evidence="5" id="KW-1185">Reference proteome</keyword>
<dbReference type="PANTHER" id="PTHR46072">
    <property type="entry name" value="AMIDASE-RELATED-RELATED"/>
    <property type="match status" value="1"/>
</dbReference>
<evidence type="ECO:0000259" key="3">
    <source>
        <dbReference type="Pfam" id="PF01425"/>
    </source>
</evidence>
<comment type="similarity">
    <text evidence="1">Belongs to the amidase family.</text>
</comment>
<comment type="caution">
    <text evidence="4">The sequence shown here is derived from an EMBL/GenBank/DDBJ whole genome shotgun (WGS) entry which is preliminary data.</text>
</comment>
<dbReference type="GeneID" id="67015883"/>
<feature type="domain" description="Amidase" evidence="3">
    <location>
        <begin position="46"/>
        <end position="133"/>
    </location>
</feature>
<proteinExistence type="inferred from homology"/>
<dbReference type="Gene3D" id="3.90.1300.10">
    <property type="entry name" value="Amidase signature (AS) domain"/>
    <property type="match status" value="2"/>
</dbReference>
<keyword evidence="2" id="KW-0378">Hydrolase</keyword>
<evidence type="ECO:0000256" key="1">
    <source>
        <dbReference type="ARBA" id="ARBA00009199"/>
    </source>
</evidence>
<dbReference type="EMBL" id="CAJRGZ010000017">
    <property type="protein sequence ID" value="CAG5156440.1"/>
    <property type="molecule type" value="Genomic_DNA"/>
</dbReference>
<evidence type="ECO:0000256" key="2">
    <source>
        <dbReference type="ARBA" id="ARBA00022801"/>
    </source>
</evidence>
<dbReference type="RefSeq" id="XP_043167783.1">
    <property type="nucleotide sequence ID" value="XM_043311848.1"/>
</dbReference>
<evidence type="ECO:0000313" key="5">
    <source>
        <dbReference type="Proteomes" id="UP000676310"/>
    </source>
</evidence>
<dbReference type="Pfam" id="PF01425">
    <property type="entry name" value="Amidase"/>
    <property type="match status" value="2"/>
</dbReference>
<dbReference type="InterPro" id="IPR036928">
    <property type="entry name" value="AS_sf"/>
</dbReference>
<organism evidence="4 5">
    <name type="scientific">Alternaria atra</name>
    <dbReference type="NCBI Taxonomy" id="119953"/>
    <lineage>
        <taxon>Eukaryota</taxon>
        <taxon>Fungi</taxon>
        <taxon>Dikarya</taxon>
        <taxon>Ascomycota</taxon>
        <taxon>Pezizomycotina</taxon>
        <taxon>Dothideomycetes</taxon>
        <taxon>Pleosporomycetidae</taxon>
        <taxon>Pleosporales</taxon>
        <taxon>Pleosporineae</taxon>
        <taxon>Pleosporaceae</taxon>
        <taxon>Alternaria</taxon>
        <taxon>Alternaria sect. Ulocladioides</taxon>
    </lineage>
</organism>
<dbReference type="OrthoDB" id="3773614at2759"/>
<dbReference type="InterPro" id="IPR023631">
    <property type="entry name" value="Amidase_dom"/>
</dbReference>
<dbReference type="GO" id="GO:0016787">
    <property type="term" value="F:hydrolase activity"/>
    <property type="evidence" value="ECO:0007669"/>
    <property type="project" value="UniProtKB-KW"/>
</dbReference>
<gene>
    <name evidence="4" type="ORF">ALTATR162_LOCUS4238</name>
</gene>
<name>A0A8J2I4V7_9PLEO</name>
<feature type="domain" description="Amidase" evidence="3">
    <location>
        <begin position="156"/>
        <end position="372"/>
    </location>
</feature>
<dbReference type="AlphaFoldDB" id="A0A8J2I4V7"/>
<sequence length="384" mass="42519">MEAKTRKVIAGSFIESLLDEKTLSITRMDPVEIVESTGNGSMSAYDVVEAFSKRAAYGHQMSLNLLEVGFSVVLERARELDSYYQKHGRPVGPLHGLPITLKDHFDRGTGKERVFQSELIEELVSLGAVVIGKSSLVTTKWAPSGCRQRSTEFYSHKPSSGRLSLKDAPASGKANMVIPGAIGILGPSVASLKLMFKSLQSTEPWKRDPFVLPIEYREYREYNPENDPLPVFEIMKDDGIVRPHPPIARAMDIVEKAILKAGYGTSAWDPPSHAETIKLHGPIARGDGIPDAWRNIQLSGEAIVPQLLGNVFPGGKLQPPMNLIDWEDRVLHMQDYRTRYQAYWESTSNATSDGRPVEAFVVPIAATAAFIPRNFYRSGKKNNA</sequence>
<dbReference type="Proteomes" id="UP000676310">
    <property type="component" value="Unassembled WGS sequence"/>
</dbReference>